<proteinExistence type="inferred from homology"/>
<feature type="binding site" evidence="6">
    <location>
        <position position="324"/>
    </location>
    <ligand>
        <name>S-adenosyl-L-methionine</name>
        <dbReference type="ChEBI" id="CHEBI:59789"/>
    </ligand>
</feature>
<dbReference type="OrthoDB" id="9804590at2"/>
<feature type="binding site" evidence="6">
    <location>
        <position position="394"/>
    </location>
    <ligand>
        <name>S-adenosyl-L-methionine</name>
        <dbReference type="ChEBI" id="CHEBI:59789"/>
    </ligand>
</feature>
<dbReference type="NCBIfam" id="TIGR00479">
    <property type="entry name" value="rumA"/>
    <property type="match status" value="1"/>
</dbReference>
<dbReference type="Gene3D" id="2.40.50.140">
    <property type="entry name" value="Nucleic acid-binding proteins"/>
    <property type="match status" value="1"/>
</dbReference>
<feature type="compositionally biased region" description="Basic residues" evidence="8">
    <location>
        <begin position="1"/>
        <end position="10"/>
    </location>
</feature>
<dbReference type="InterPro" id="IPR012340">
    <property type="entry name" value="NA-bd_OB-fold"/>
</dbReference>
<keyword evidence="4 6" id="KW-0949">S-adenosyl-L-methionine</keyword>
<dbReference type="CDD" id="cd02440">
    <property type="entry name" value="AdoMet_MTases"/>
    <property type="match status" value="1"/>
</dbReference>
<sequence>MAMLGKRRPSRAASGKSGLTRKPAAKPASAAEHSGTLVIERLAHDGRGVSHDAAGKTVFIDRALPGERAEVAVHINRKRFDEAHVKTLLHRSEQRVEPPCGYFGQCGGCQLQHMNIEAQRAHKLEVLRELFARQGIHLDTIGLLAGSTEHYRRRARLGVKVDGQGSVLLGFRAAHSHRLVDIEQCHVLVTPLQKLLPFLREFITTLEAPKLVGHIELLATDSESMLLVRQLKEHAGDARRWQTFAEQQSISLGAWAGRETTELNWYSAVPALQETLCIEGQAPLVLTFAPGDFLQVNAEVNQLMVARVVEWLSPEPDQHILDLFAGMGNFSLPLAGKGAKVHAVEGSSTMVSRIKTNAARNQVEVNAQQADLSDSDTVKALLKAQTPFDALVLDPPRNGAEIVCQALGRYPVPRLAYVSCDPATLARDAAHLVNAGYRIKQVAVADMFLHTAHMETLMLFEYEG</sequence>
<feature type="active site" description="Nucleophile" evidence="6">
    <location>
        <position position="420"/>
    </location>
</feature>
<evidence type="ECO:0000313" key="10">
    <source>
        <dbReference type="EMBL" id="RUR44926.1"/>
    </source>
</evidence>
<dbReference type="Proteomes" id="UP000286912">
    <property type="component" value="Unassembled WGS sequence"/>
</dbReference>
<dbReference type="AlphaFoldDB" id="A0A3S0ZD27"/>
<dbReference type="GO" id="GO:0070475">
    <property type="term" value="P:rRNA base methylation"/>
    <property type="evidence" value="ECO:0007669"/>
    <property type="project" value="TreeGrafter"/>
</dbReference>
<dbReference type="PANTHER" id="PTHR11061">
    <property type="entry name" value="RNA M5U METHYLTRANSFERASE"/>
    <property type="match status" value="1"/>
</dbReference>
<dbReference type="Gene3D" id="2.40.50.1070">
    <property type="match status" value="1"/>
</dbReference>
<evidence type="ECO:0000256" key="8">
    <source>
        <dbReference type="SAM" id="MobiDB-lite"/>
    </source>
</evidence>
<dbReference type="RefSeq" id="WP_126981832.1">
    <property type="nucleotide sequence ID" value="NZ_RZHC01000023.1"/>
</dbReference>
<keyword evidence="2 6" id="KW-0489">Methyltransferase</keyword>
<dbReference type="InterPro" id="IPR010280">
    <property type="entry name" value="U5_MeTrfase_fam"/>
</dbReference>
<evidence type="ECO:0000256" key="1">
    <source>
        <dbReference type="ARBA" id="ARBA00022485"/>
    </source>
</evidence>
<feature type="domain" description="TRAM" evidence="9">
    <location>
        <begin position="27"/>
        <end position="87"/>
    </location>
</feature>
<name>A0A3S0ZD27_9GAMM</name>
<evidence type="ECO:0000256" key="5">
    <source>
        <dbReference type="ARBA" id="ARBA00023014"/>
    </source>
</evidence>
<keyword evidence="1" id="KW-0479">Metal-binding</keyword>
<evidence type="ECO:0000256" key="3">
    <source>
        <dbReference type="ARBA" id="ARBA00022679"/>
    </source>
</evidence>
<evidence type="ECO:0000256" key="4">
    <source>
        <dbReference type="ARBA" id="ARBA00022691"/>
    </source>
</evidence>
<keyword evidence="11" id="KW-1185">Reference proteome</keyword>
<feature type="binding site" evidence="6">
    <location>
        <position position="345"/>
    </location>
    <ligand>
        <name>S-adenosyl-L-methionine</name>
        <dbReference type="ChEBI" id="CHEBI:59789"/>
    </ligand>
</feature>
<dbReference type="InterPro" id="IPR029063">
    <property type="entry name" value="SAM-dependent_MTases_sf"/>
</dbReference>
<dbReference type="InterPro" id="IPR002792">
    <property type="entry name" value="TRAM_dom"/>
</dbReference>
<dbReference type="SUPFAM" id="SSF53335">
    <property type="entry name" value="S-adenosyl-L-methionine-dependent methyltransferases"/>
    <property type="match status" value="1"/>
</dbReference>
<organism evidence="10 11">
    <name type="scientific">Vreelandella populi</name>
    <dbReference type="NCBI Taxonomy" id="2498858"/>
    <lineage>
        <taxon>Bacteria</taxon>
        <taxon>Pseudomonadati</taxon>
        <taxon>Pseudomonadota</taxon>
        <taxon>Gammaproteobacteria</taxon>
        <taxon>Oceanospirillales</taxon>
        <taxon>Halomonadaceae</taxon>
        <taxon>Vreelandella</taxon>
    </lineage>
</organism>
<dbReference type="PROSITE" id="PS51687">
    <property type="entry name" value="SAM_MT_RNA_M5U"/>
    <property type="match status" value="1"/>
</dbReference>
<dbReference type="EC" id="2.1.1.190" evidence="10"/>
<comment type="caution">
    <text evidence="10">The sequence shown here is derived from an EMBL/GenBank/DDBJ whole genome shotgun (WGS) entry which is preliminary data.</text>
</comment>
<evidence type="ECO:0000256" key="2">
    <source>
        <dbReference type="ARBA" id="ARBA00022603"/>
    </source>
</evidence>
<evidence type="ECO:0000256" key="6">
    <source>
        <dbReference type="PROSITE-ProRule" id="PRU01024"/>
    </source>
</evidence>
<evidence type="ECO:0000256" key="7">
    <source>
        <dbReference type="PROSITE-ProRule" id="PRU10015"/>
    </source>
</evidence>
<reference evidence="10 11" key="1">
    <citation type="submission" date="2018-12" db="EMBL/GenBank/DDBJ databases">
        <title>three novel Halomonas strain isolated from plants.</title>
        <authorList>
            <person name="Sun C."/>
        </authorList>
    </citation>
    <scope>NUCLEOTIDE SEQUENCE [LARGE SCALE GENOMIC DNA]</scope>
    <source>
        <strain evidence="10 11">RC</strain>
    </source>
</reference>
<dbReference type="Gene3D" id="3.40.50.150">
    <property type="entry name" value="Vaccinia Virus protein VP39"/>
    <property type="match status" value="1"/>
</dbReference>
<dbReference type="SUPFAM" id="SSF50249">
    <property type="entry name" value="Nucleic acid-binding proteins"/>
    <property type="match status" value="1"/>
</dbReference>
<dbReference type="EMBL" id="RZHD01000006">
    <property type="protein sequence ID" value="RUR44926.1"/>
    <property type="molecule type" value="Genomic_DNA"/>
</dbReference>
<protein>
    <submittedName>
        <fullName evidence="10">23S rRNA (Uracil(1939)-C(5))-methyltransferase RlmD</fullName>
        <ecNumber evidence="10">2.1.1.190</ecNumber>
    </submittedName>
</protein>
<dbReference type="PANTHER" id="PTHR11061:SF49">
    <property type="entry name" value="23S RRNA (URACIL(1939)-C(5))-METHYLTRANSFERASE RLMD"/>
    <property type="match status" value="1"/>
</dbReference>
<comment type="similarity">
    <text evidence="6">Belongs to the class I-like SAM-binding methyltransferase superfamily. RNA M5U methyltransferase family.</text>
</comment>
<dbReference type="PROSITE" id="PS50926">
    <property type="entry name" value="TRAM"/>
    <property type="match status" value="1"/>
</dbReference>
<evidence type="ECO:0000313" key="11">
    <source>
        <dbReference type="Proteomes" id="UP000286912"/>
    </source>
</evidence>
<keyword evidence="1" id="KW-0408">Iron</keyword>
<dbReference type="PROSITE" id="PS01230">
    <property type="entry name" value="TRMA_1"/>
    <property type="match status" value="1"/>
</dbReference>
<dbReference type="GO" id="GO:0070041">
    <property type="term" value="F:rRNA (uridine-C5-)-methyltransferase activity"/>
    <property type="evidence" value="ECO:0007669"/>
    <property type="project" value="TreeGrafter"/>
</dbReference>
<feature type="binding site" evidence="6">
    <location>
        <position position="295"/>
    </location>
    <ligand>
        <name>S-adenosyl-L-methionine</name>
        <dbReference type="ChEBI" id="CHEBI:59789"/>
    </ligand>
</feature>
<evidence type="ECO:0000259" key="9">
    <source>
        <dbReference type="PROSITE" id="PS50926"/>
    </source>
</evidence>
<feature type="active site" evidence="7">
    <location>
        <position position="420"/>
    </location>
</feature>
<keyword evidence="1" id="KW-0004">4Fe-4S</keyword>
<feature type="region of interest" description="Disordered" evidence="8">
    <location>
        <begin position="1"/>
        <end position="32"/>
    </location>
</feature>
<dbReference type="InterPro" id="IPR030390">
    <property type="entry name" value="MeTrfase_TrmA_AS"/>
</dbReference>
<dbReference type="GO" id="GO:0051539">
    <property type="term" value="F:4 iron, 4 sulfur cluster binding"/>
    <property type="evidence" value="ECO:0007669"/>
    <property type="project" value="UniProtKB-KW"/>
</dbReference>
<keyword evidence="3 6" id="KW-0808">Transferase</keyword>
<accession>A0A3S0ZD27</accession>
<gene>
    <name evidence="10" type="primary">rlmD</name>
    <name evidence="10" type="ORF">ELY37_12650</name>
</gene>
<keyword evidence="5" id="KW-0411">Iron-sulfur</keyword>
<dbReference type="Pfam" id="PF05958">
    <property type="entry name" value="tRNA_U5-meth_tr"/>
    <property type="match status" value="1"/>
</dbReference>